<evidence type="ECO:0000256" key="1">
    <source>
        <dbReference type="SAM" id="MobiDB-lite"/>
    </source>
</evidence>
<sequence>MHLCEAPTRKGWPCRRRVTLATGRCHLHADLDGASPGPPPDVVASGNGAGPPHDAGQPDGVVDLRRFRIVSVAERAASAAWRRAAQQRFAEVVGAPIWETLRAGPSTPCCRRLALIARLLVGLRPRRRVAVATVVRQALRLRRNSTLERFAVARVAERIAVPGAEGVVATAGAVRAMGIVLCALDGGLSSCACLWDLVGSGTPTEADLSEFLWRSALDDLVRP</sequence>
<keyword evidence="3" id="KW-1185">Reference proteome</keyword>
<proteinExistence type="predicted"/>
<accession>A0ABT1HQF9</accession>
<dbReference type="Proteomes" id="UP001205311">
    <property type="component" value="Unassembled WGS sequence"/>
</dbReference>
<protein>
    <submittedName>
        <fullName evidence="2">Uncharacterized protein</fullName>
    </submittedName>
</protein>
<evidence type="ECO:0000313" key="2">
    <source>
        <dbReference type="EMBL" id="MCP2257748.1"/>
    </source>
</evidence>
<name>A0ABT1HQF9_STRSD</name>
<comment type="caution">
    <text evidence="2">The sequence shown here is derived from an EMBL/GenBank/DDBJ whole genome shotgun (WGS) entry which is preliminary data.</text>
</comment>
<feature type="region of interest" description="Disordered" evidence="1">
    <location>
        <begin position="30"/>
        <end position="59"/>
    </location>
</feature>
<evidence type="ECO:0000313" key="3">
    <source>
        <dbReference type="Proteomes" id="UP001205311"/>
    </source>
</evidence>
<organism evidence="2 3">
    <name type="scientific">Streptoalloteichus tenebrarius (strain ATCC 17920 / DSM 40477 / JCM 4838 / CBS 697.72 / NBRC 16177 / NCIMB 11028 / NRRL B-12390 / A12253. 1 / ISP 5477)</name>
    <name type="common">Streptomyces tenebrarius</name>
    <dbReference type="NCBI Taxonomy" id="1933"/>
    <lineage>
        <taxon>Bacteria</taxon>
        <taxon>Bacillati</taxon>
        <taxon>Actinomycetota</taxon>
        <taxon>Actinomycetes</taxon>
        <taxon>Pseudonocardiales</taxon>
        <taxon>Pseudonocardiaceae</taxon>
        <taxon>Streptoalloteichus</taxon>
    </lineage>
</organism>
<gene>
    <name evidence="2" type="ORF">LX15_001434</name>
</gene>
<reference evidence="2 3" key="1">
    <citation type="submission" date="2022-06" db="EMBL/GenBank/DDBJ databases">
        <title>Genomic Encyclopedia of Archaeal and Bacterial Type Strains, Phase II (KMG-II): from individual species to whole genera.</title>
        <authorList>
            <person name="Goeker M."/>
        </authorList>
    </citation>
    <scope>NUCLEOTIDE SEQUENCE [LARGE SCALE GENOMIC DNA]</scope>
    <source>
        <strain evidence="2 3">DSM 40477</strain>
    </source>
</reference>
<dbReference type="EMBL" id="JAMTCP010000005">
    <property type="protein sequence ID" value="MCP2257748.1"/>
    <property type="molecule type" value="Genomic_DNA"/>
</dbReference>